<dbReference type="RefSeq" id="WP_380962664.1">
    <property type="nucleotide sequence ID" value="NZ_JBHTCO010000001.1"/>
</dbReference>
<evidence type="ECO:0000256" key="7">
    <source>
        <dbReference type="ARBA" id="ARBA00023136"/>
    </source>
</evidence>
<gene>
    <name evidence="10 11" type="primary">plsY</name>
    <name evidence="11" type="ORF">ACFQRG_00810</name>
</gene>
<evidence type="ECO:0000256" key="9">
    <source>
        <dbReference type="ARBA" id="ARBA00023264"/>
    </source>
</evidence>
<dbReference type="InterPro" id="IPR003811">
    <property type="entry name" value="G3P_acylTferase_PlsY"/>
</dbReference>
<keyword evidence="11" id="KW-0012">Acyltransferase</keyword>
<dbReference type="GO" id="GO:0004366">
    <property type="term" value="F:glycerol-3-phosphate O-acyltransferase activity"/>
    <property type="evidence" value="ECO:0007669"/>
    <property type="project" value="UniProtKB-EC"/>
</dbReference>
<keyword evidence="1 10" id="KW-1003">Cell membrane</keyword>
<dbReference type="PANTHER" id="PTHR30309:SF0">
    <property type="entry name" value="GLYCEROL-3-PHOSPHATE ACYLTRANSFERASE-RELATED"/>
    <property type="match status" value="1"/>
</dbReference>
<dbReference type="HAMAP" id="MF_01043">
    <property type="entry name" value="PlsY"/>
    <property type="match status" value="1"/>
</dbReference>
<evidence type="ECO:0000313" key="11">
    <source>
        <dbReference type="EMBL" id="MFC7391552.1"/>
    </source>
</evidence>
<keyword evidence="2 10" id="KW-0444">Lipid biosynthesis</keyword>
<keyword evidence="5 10" id="KW-1133">Transmembrane helix</keyword>
<evidence type="ECO:0000256" key="10">
    <source>
        <dbReference type="HAMAP-Rule" id="MF_01043"/>
    </source>
</evidence>
<protein>
    <recommendedName>
        <fullName evidence="10">Glycerol-3-phosphate acyltransferase</fullName>
    </recommendedName>
    <alternativeName>
        <fullName evidence="10">Acyl-PO4 G3P acyltransferase</fullName>
    </alternativeName>
    <alternativeName>
        <fullName evidence="10">Acyl-phosphate--glycerol-3-phosphate acyltransferase</fullName>
    </alternativeName>
    <alternativeName>
        <fullName evidence="10">G3P acyltransferase</fullName>
        <shortName evidence="10">GPAT</shortName>
        <ecNumber evidence="10">2.3.1.275</ecNumber>
    </alternativeName>
    <alternativeName>
        <fullName evidence="10">Lysophosphatidic acid synthase</fullName>
        <shortName evidence="10">LPA synthase</shortName>
    </alternativeName>
</protein>
<dbReference type="NCBIfam" id="TIGR00023">
    <property type="entry name" value="glycerol-3-phosphate 1-O-acyltransferase PlsY"/>
    <property type="match status" value="1"/>
</dbReference>
<evidence type="ECO:0000256" key="5">
    <source>
        <dbReference type="ARBA" id="ARBA00022989"/>
    </source>
</evidence>
<keyword evidence="6 10" id="KW-0443">Lipid metabolism</keyword>
<comment type="function">
    <text evidence="10">Catalyzes the transfer of an acyl group from acyl-phosphate (acyl-PO(4)) to glycerol-3-phosphate (G3P) to form lysophosphatidic acid (LPA). This enzyme utilizes acyl-phosphate as fatty acyl donor, but not acyl-CoA or acyl-ACP.</text>
</comment>
<comment type="pathway">
    <text evidence="10">Lipid metabolism; phospholipid metabolism.</text>
</comment>
<evidence type="ECO:0000256" key="6">
    <source>
        <dbReference type="ARBA" id="ARBA00023098"/>
    </source>
</evidence>
<evidence type="ECO:0000313" key="12">
    <source>
        <dbReference type="Proteomes" id="UP001596505"/>
    </source>
</evidence>
<feature type="transmembrane region" description="Helical" evidence="10">
    <location>
        <begin position="6"/>
        <end position="22"/>
    </location>
</feature>
<dbReference type="SMART" id="SM01207">
    <property type="entry name" value="G3P_acyltransf"/>
    <property type="match status" value="1"/>
</dbReference>
<feature type="transmembrane region" description="Helical" evidence="10">
    <location>
        <begin position="111"/>
        <end position="136"/>
    </location>
</feature>
<feature type="transmembrane region" description="Helical" evidence="10">
    <location>
        <begin position="142"/>
        <end position="175"/>
    </location>
</feature>
<dbReference type="EC" id="2.3.1.275" evidence="10"/>
<keyword evidence="9 10" id="KW-1208">Phospholipid metabolism</keyword>
<organism evidence="11 12">
    <name type="scientific">Scopulibacillus cellulosilyticus</name>
    <dbReference type="NCBI Taxonomy" id="2665665"/>
    <lineage>
        <taxon>Bacteria</taxon>
        <taxon>Bacillati</taxon>
        <taxon>Bacillota</taxon>
        <taxon>Bacilli</taxon>
        <taxon>Bacillales</taxon>
        <taxon>Sporolactobacillaceae</taxon>
        <taxon>Scopulibacillus</taxon>
    </lineage>
</organism>
<comment type="similarity">
    <text evidence="10">Belongs to the PlsY family.</text>
</comment>
<evidence type="ECO:0000256" key="1">
    <source>
        <dbReference type="ARBA" id="ARBA00022475"/>
    </source>
</evidence>
<keyword evidence="8 10" id="KW-0594">Phospholipid biosynthesis</keyword>
<feature type="transmembrane region" description="Helical" evidence="10">
    <location>
        <begin position="43"/>
        <end position="72"/>
    </location>
</feature>
<comment type="catalytic activity">
    <reaction evidence="10">
        <text>an acyl phosphate + sn-glycerol 3-phosphate = a 1-acyl-sn-glycero-3-phosphate + phosphate</text>
        <dbReference type="Rhea" id="RHEA:34075"/>
        <dbReference type="ChEBI" id="CHEBI:43474"/>
        <dbReference type="ChEBI" id="CHEBI:57597"/>
        <dbReference type="ChEBI" id="CHEBI:57970"/>
        <dbReference type="ChEBI" id="CHEBI:59918"/>
        <dbReference type="EC" id="2.3.1.275"/>
    </reaction>
</comment>
<comment type="subcellular location">
    <subcellularLocation>
        <location evidence="10">Cell membrane</location>
        <topology evidence="10">Multi-pass membrane protein</topology>
    </subcellularLocation>
</comment>
<reference evidence="12" key="1">
    <citation type="journal article" date="2019" name="Int. J. Syst. Evol. Microbiol.">
        <title>The Global Catalogue of Microorganisms (GCM) 10K type strain sequencing project: providing services to taxonomists for standard genome sequencing and annotation.</title>
        <authorList>
            <consortium name="The Broad Institute Genomics Platform"/>
            <consortium name="The Broad Institute Genome Sequencing Center for Infectious Disease"/>
            <person name="Wu L."/>
            <person name="Ma J."/>
        </authorList>
    </citation>
    <scope>NUCLEOTIDE SEQUENCE [LARGE SCALE GENOMIC DNA]</scope>
    <source>
        <strain evidence="12">CGMCC 1.16305</strain>
    </source>
</reference>
<proteinExistence type="inferred from homology"/>
<keyword evidence="7 10" id="KW-0472">Membrane</keyword>
<dbReference type="PANTHER" id="PTHR30309">
    <property type="entry name" value="INNER MEMBRANE PROTEIN YGIH"/>
    <property type="match status" value="1"/>
</dbReference>
<keyword evidence="3 10" id="KW-0808">Transferase</keyword>
<sequence>MFILSFIIAYLIGSVSFSYLMTKKIKKVDIRKYGSGNAGATNTLRVLGVGPAICVLLLDVLKGVVVILLARAMHLEPWAVAATGLIAIIGHNFPIFYGFKGGKGVATTIGVFATLSFLPTLIAAIIAIIIILITRFVSLGSLVLIILTPIISWLLGSFPLSYIYIDVLIVLLALWQHRANIKRLIRGEENKLGKKGA</sequence>
<evidence type="ECO:0000256" key="3">
    <source>
        <dbReference type="ARBA" id="ARBA00022679"/>
    </source>
</evidence>
<name>A0ABW2PSK4_9BACL</name>
<dbReference type="Pfam" id="PF02660">
    <property type="entry name" value="G3P_acyltransf"/>
    <property type="match status" value="1"/>
</dbReference>
<keyword evidence="12" id="KW-1185">Reference proteome</keyword>
<evidence type="ECO:0000256" key="4">
    <source>
        <dbReference type="ARBA" id="ARBA00022692"/>
    </source>
</evidence>
<accession>A0ABW2PSK4</accession>
<evidence type="ECO:0000256" key="8">
    <source>
        <dbReference type="ARBA" id="ARBA00023209"/>
    </source>
</evidence>
<feature type="transmembrane region" description="Helical" evidence="10">
    <location>
        <begin position="78"/>
        <end position="99"/>
    </location>
</feature>
<dbReference type="EMBL" id="JBHTCO010000001">
    <property type="protein sequence ID" value="MFC7391552.1"/>
    <property type="molecule type" value="Genomic_DNA"/>
</dbReference>
<dbReference type="Proteomes" id="UP001596505">
    <property type="component" value="Unassembled WGS sequence"/>
</dbReference>
<comment type="caution">
    <text evidence="11">The sequence shown here is derived from an EMBL/GenBank/DDBJ whole genome shotgun (WGS) entry which is preliminary data.</text>
</comment>
<evidence type="ECO:0000256" key="2">
    <source>
        <dbReference type="ARBA" id="ARBA00022516"/>
    </source>
</evidence>
<comment type="subunit">
    <text evidence="10">Probably interacts with PlsX.</text>
</comment>
<keyword evidence="4 10" id="KW-0812">Transmembrane</keyword>